<dbReference type="GO" id="GO:0008465">
    <property type="term" value="F:hydroxypyruvate reductase (NADH) activity"/>
    <property type="evidence" value="ECO:0007669"/>
    <property type="project" value="TreeGrafter"/>
</dbReference>
<dbReference type="STRING" id="7897.ENSLACP00000000076"/>
<name>H2ZRQ5_LATCH</name>
<dbReference type="EMBL" id="AFYH01271412">
    <property type="status" value="NOT_ANNOTATED_CDS"/>
    <property type="molecule type" value="Genomic_DNA"/>
</dbReference>
<dbReference type="GO" id="GO:0005829">
    <property type="term" value="C:cytosol"/>
    <property type="evidence" value="ECO:0007669"/>
    <property type="project" value="TreeGrafter"/>
</dbReference>
<dbReference type="eggNOG" id="KOG0069">
    <property type="taxonomic scope" value="Eukaryota"/>
</dbReference>
<keyword evidence="4" id="KW-1185">Reference proteome</keyword>
<dbReference type="InterPro" id="IPR006140">
    <property type="entry name" value="D-isomer_DH_NAD-bd"/>
</dbReference>
<dbReference type="GeneTree" id="ENSGT00940000165381"/>
<dbReference type="HOGENOM" id="CLU_019796_6_4_1"/>
<reference evidence="4" key="1">
    <citation type="submission" date="2011-08" db="EMBL/GenBank/DDBJ databases">
        <title>The draft genome of Latimeria chalumnae.</title>
        <authorList>
            <person name="Di Palma F."/>
            <person name="Alfoldi J."/>
            <person name="Johnson J."/>
            <person name="Berlin A."/>
            <person name="Gnerre S."/>
            <person name="Jaffe D."/>
            <person name="MacCallum I."/>
            <person name="Young S."/>
            <person name="Walker B.J."/>
            <person name="Lander E."/>
            <person name="Lindblad-Toh K."/>
        </authorList>
    </citation>
    <scope>NUCLEOTIDE SEQUENCE [LARGE SCALE GENOMIC DNA]</scope>
    <source>
        <strain evidence="4">Wild caught</strain>
    </source>
</reference>
<keyword evidence="1" id="KW-0560">Oxidoreductase</keyword>
<dbReference type="Ensembl" id="ENSLACT00000000077.1">
    <property type="protein sequence ID" value="ENSLACP00000000076.1"/>
    <property type="gene ID" value="ENSLACG00000000066.1"/>
</dbReference>
<dbReference type="PANTHER" id="PTHR10996:SF230">
    <property type="entry name" value="GLYOXYLATE REDUCTASE_HYDROXYPYRUVATE REDUCTASE B"/>
    <property type="match status" value="1"/>
</dbReference>
<dbReference type="PANTHER" id="PTHR10996">
    <property type="entry name" value="2-HYDROXYACID DEHYDROGENASE-RELATED"/>
    <property type="match status" value="1"/>
</dbReference>
<feature type="domain" description="D-isomer specific 2-hydroxyacid dehydrogenase NAD-binding" evidence="2">
    <location>
        <begin position="1"/>
        <end position="51"/>
    </location>
</feature>
<evidence type="ECO:0000313" key="3">
    <source>
        <dbReference type="Ensembl" id="ENSLACP00000000076.1"/>
    </source>
</evidence>
<sequence>RGTVVNQDDLYQALVSGQIAAAGLDVTVLEPLPTDHPLFKLKNCVILPHVAGATVSTRNAMAALAANNLLSGLKGELMPK</sequence>
<dbReference type="GO" id="GO:0051287">
    <property type="term" value="F:NAD binding"/>
    <property type="evidence" value="ECO:0007669"/>
    <property type="project" value="InterPro"/>
</dbReference>
<dbReference type="Proteomes" id="UP000008672">
    <property type="component" value="Unassembled WGS sequence"/>
</dbReference>
<evidence type="ECO:0000259" key="2">
    <source>
        <dbReference type="Pfam" id="PF02826"/>
    </source>
</evidence>
<dbReference type="SUPFAM" id="SSF51735">
    <property type="entry name" value="NAD(P)-binding Rossmann-fold domains"/>
    <property type="match status" value="1"/>
</dbReference>
<dbReference type="Pfam" id="PF02826">
    <property type="entry name" value="2-Hacid_dh_C"/>
    <property type="match status" value="1"/>
</dbReference>
<dbReference type="OMA" id="CVFVNIA"/>
<accession>H2ZRQ5</accession>
<dbReference type="InterPro" id="IPR036291">
    <property type="entry name" value="NAD(P)-bd_dom_sf"/>
</dbReference>
<dbReference type="GO" id="GO:0030267">
    <property type="term" value="F:glyoxylate reductase (NADPH) activity"/>
    <property type="evidence" value="ECO:0007669"/>
    <property type="project" value="TreeGrafter"/>
</dbReference>
<dbReference type="Gene3D" id="3.40.50.720">
    <property type="entry name" value="NAD(P)-binding Rossmann-like Domain"/>
    <property type="match status" value="2"/>
</dbReference>
<reference evidence="3" key="3">
    <citation type="submission" date="2025-09" db="UniProtKB">
        <authorList>
            <consortium name="Ensembl"/>
        </authorList>
    </citation>
    <scope>IDENTIFICATION</scope>
</reference>
<evidence type="ECO:0000256" key="1">
    <source>
        <dbReference type="ARBA" id="ARBA00023002"/>
    </source>
</evidence>
<reference evidence="3" key="2">
    <citation type="submission" date="2025-08" db="UniProtKB">
        <authorList>
            <consortium name="Ensembl"/>
        </authorList>
    </citation>
    <scope>IDENTIFICATION</scope>
</reference>
<dbReference type="EMBL" id="AFYH01271413">
    <property type="status" value="NOT_ANNOTATED_CDS"/>
    <property type="molecule type" value="Genomic_DNA"/>
</dbReference>
<organism evidence="3 4">
    <name type="scientific">Latimeria chalumnae</name>
    <name type="common">Coelacanth</name>
    <dbReference type="NCBI Taxonomy" id="7897"/>
    <lineage>
        <taxon>Eukaryota</taxon>
        <taxon>Metazoa</taxon>
        <taxon>Chordata</taxon>
        <taxon>Craniata</taxon>
        <taxon>Vertebrata</taxon>
        <taxon>Euteleostomi</taxon>
        <taxon>Coelacanthiformes</taxon>
        <taxon>Coelacanthidae</taxon>
        <taxon>Latimeria</taxon>
    </lineage>
</organism>
<protein>
    <recommendedName>
        <fullName evidence="2">D-isomer specific 2-hydroxyacid dehydrogenase NAD-binding domain-containing protein</fullName>
    </recommendedName>
</protein>
<dbReference type="InterPro" id="IPR050223">
    <property type="entry name" value="D-isomer_2-hydroxyacid_DH"/>
</dbReference>
<evidence type="ECO:0000313" key="4">
    <source>
        <dbReference type="Proteomes" id="UP000008672"/>
    </source>
</evidence>
<dbReference type="InParanoid" id="H2ZRQ5"/>
<dbReference type="AlphaFoldDB" id="H2ZRQ5"/>
<proteinExistence type="predicted"/>